<proteinExistence type="predicted"/>
<evidence type="ECO:0000259" key="2">
    <source>
        <dbReference type="PROSITE" id="PS50106"/>
    </source>
</evidence>
<name>A0A1V9XF07_9ACAR</name>
<evidence type="ECO:0000256" key="1">
    <source>
        <dbReference type="SAM" id="SignalP"/>
    </source>
</evidence>
<dbReference type="InParanoid" id="A0A1V9XF07"/>
<reference evidence="3 4" key="1">
    <citation type="journal article" date="2017" name="Gigascience">
        <title>Draft genome of the honey bee ectoparasitic mite, Tropilaelaps mercedesae, is shaped by the parasitic life history.</title>
        <authorList>
            <person name="Dong X."/>
            <person name="Armstrong S.D."/>
            <person name="Xia D."/>
            <person name="Makepeace B.L."/>
            <person name="Darby A.C."/>
            <person name="Kadowaki T."/>
        </authorList>
    </citation>
    <scope>NUCLEOTIDE SEQUENCE [LARGE SCALE GENOMIC DNA]</scope>
    <source>
        <strain evidence="3">Wuxi-XJTLU</strain>
    </source>
</reference>
<evidence type="ECO:0000313" key="3">
    <source>
        <dbReference type="EMBL" id="OQR71932.1"/>
    </source>
</evidence>
<dbReference type="InterPro" id="IPR001478">
    <property type="entry name" value="PDZ"/>
</dbReference>
<dbReference type="Pfam" id="PF00595">
    <property type="entry name" value="PDZ"/>
    <property type="match status" value="1"/>
</dbReference>
<gene>
    <name evidence="3" type="ORF">BIW11_10694</name>
</gene>
<feature type="domain" description="PDZ" evidence="2">
    <location>
        <begin position="52"/>
        <end position="183"/>
    </location>
</feature>
<dbReference type="EMBL" id="MNPL01013026">
    <property type="protein sequence ID" value="OQR71932.1"/>
    <property type="molecule type" value="Genomic_DNA"/>
</dbReference>
<dbReference type="SUPFAM" id="SSF50156">
    <property type="entry name" value="PDZ domain-like"/>
    <property type="match status" value="1"/>
</dbReference>
<feature type="signal peptide" evidence="1">
    <location>
        <begin position="1"/>
        <end position="18"/>
    </location>
</feature>
<protein>
    <submittedName>
        <fullName evidence="3">Multiple PDZ domain protein-like</fullName>
    </submittedName>
</protein>
<feature type="chain" id="PRO_5013229683" evidence="1">
    <location>
        <begin position="19"/>
        <end position="253"/>
    </location>
</feature>
<accession>A0A1V9XF07</accession>
<dbReference type="Proteomes" id="UP000192247">
    <property type="component" value="Unassembled WGS sequence"/>
</dbReference>
<sequence length="253" mass="28128">MLTRILYILEAFFFTLEAILPNQDEERLSPTHTVVPTSKGAISTVQDFVQSTIVLRKIQQEVGFTITGGSDTYLDVVCMSEVHQGGAAYQDGRLMKGDVILAVSSVQHQSHLRTHLSKLVALYYASEPFSYVSPCLFAPPATLNPALFESCDEMSMREVTCADAVRVIQDASSSVRLMILRENPQTLFTSSESKFETSLVMSVMNTRLGQPLNRSRITFADIPPRPGPSKFITVELRKSSVKDHLGFSFIQRT</sequence>
<dbReference type="PROSITE" id="PS50106">
    <property type="entry name" value="PDZ"/>
    <property type="match status" value="1"/>
</dbReference>
<keyword evidence="4" id="KW-1185">Reference proteome</keyword>
<comment type="caution">
    <text evidence="3">The sequence shown here is derived from an EMBL/GenBank/DDBJ whole genome shotgun (WGS) entry which is preliminary data.</text>
</comment>
<dbReference type="Gene3D" id="2.30.42.10">
    <property type="match status" value="1"/>
</dbReference>
<dbReference type="InterPro" id="IPR036034">
    <property type="entry name" value="PDZ_sf"/>
</dbReference>
<dbReference type="OrthoDB" id="438726at2759"/>
<organism evidence="3 4">
    <name type="scientific">Tropilaelaps mercedesae</name>
    <dbReference type="NCBI Taxonomy" id="418985"/>
    <lineage>
        <taxon>Eukaryota</taxon>
        <taxon>Metazoa</taxon>
        <taxon>Ecdysozoa</taxon>
        <taxon>Arthropoda</taxon>
        <taxon>Chelicerata</taxon>
        <taxon>Arachnida</taxon>
        <taxon>Acari</taxon>
        <taxon>Parasitiformes</taxon>
        <taxon>Mesostigmata</taxon>
        <taxon>Gamasina</taxon>
        <taxon>Dermanyssoidea</taxon>
        <taxon>Laelapidae</taxon>
        <taxon>Tropilaelaps</taxon>
    </lineage>
</organism>
<dbReference type="AlphaFoldDB" id="A0A1V9XF07"/>
<dbReference type="STRING" id="418985.A0A1V9XF07"/>
<keyword evidence="1" id="KW-0732">Signal</keyword>
<evidence type="ECO:0000313" key="4">
    <source>
        <dbReference type="Proteomes" id="UP000192247"/>
    </source>
</evidence>
<dbReference type="PANTHER" id="PTHR11324">
    <property type="entry name" value="IL16-RELATED"/>
    <property type="match status" value="1"/>
</dbReference>